<dbReference type="Pfam" id="PF00250">
    <property type="entry name" value="Forkhead"/>
    <property type="match status" value="1"/>
</dbReference>
<evidence type="ECO:0000256" key="2">
    <source>
        <dbReference type="ARBA" id="ARBA00023125"/>
    </source>
</evidence>
<dbReference type="Proteomes" id="UP000694397">
    <property type="component" value="Chromosome 21"/>
</dbReference>
<dbReference type="GO" id="GO:0030154">
    <property type="term" value="P:cell differentiation"/>
    <property type="evidence" value="ECO:0007669"/>
    <property type="project" value="TreeGrafter"/>
</dbReference>
<dbReference type="SMART" id="SM00339">
    <property type="entry name" value="FH"/>
    <property type="match status" value="1"/>
</dbReference>
<dbReference type="PANTHER" id="PTHR11829:SF142">
    <property type="entry name" value="FORK-HEAD DOMAIN-CONTAINING PROTEIN"/>
    <property type="match status" value="1"/>
</dbReference>
<name>A0A8C9TTJ1_SCLFO</name>
<reference evidence="7" key="3">
    <citation type="submission" date="2025-09" db="UniProtKB">
        <authorList>
            <consortium name="Ensembl"/>
        </authorList>
    </citation>
    <scope>IDENTIFICATION</scope>
</reference>
<evidence type="ECO:0000256" key="1">
    <source>
        <dbReference type="ARBA" id="ARBA00004123"/>
    </source>
</evidence>
<dbReference type="GO" id="GO:0000978">
    <property type="term" value="F:RNA polymerase II cis-regulatory region sequence-specific DNA binding"/>
    <property type="evidence" value="ECO:0007669"/>
    <property type="project" value="TreeGrafter"/>
</dbReference>
<accession>A0A8C9TTJ1</accession>
<dbReference type="PRINTS" id="PR00053">
    <property type="entry name" value="FORKHEAD"/>
</dbReference>
<sequence length="253" mass="27945">MGSKAEGVGTTQASNSLTDTRFRPKASAKETLLDWVGGGPRSESSDEEELFLRGSGEDLGLIPPTRSSSSQSQELGSTTSRRQVSSGQGDQRESGENAMWPECDGGDPAVKPALSYIALIATVILSSPQQRLNLASIYRDIQERFPYFRARGQGWKNSVRHNLSLNDCFVKLGRCEDGKGSYWGVHPAHRAGFLRGDFRQHRKAGRSRLQRALQALTSLPSYMVRSVNSETECCVALLCCMRQLYQAYSSIFR</sequence>
<evidence type="ECO:0000256" key="4">
    <source>
        <dbReference type="PROSITE-ProRule" id="PRU00089"/>
    </source>
</evidence>
<evidence type="ECO:0000313" key="7">
    <source>
        <dbReference type="Ensembl" id="ENSSFOP00015055849.1"/>
    </source>
</evidence>
<dbReference type="Gene3D" id="1.10.10.10">
    <property type="entry name" value="Winged helix-like DNA-binding domain superfamily/Winged helix DNA-binding domain"/>
    <property type="match status" value="1"/>
</dbReference>
<evidence type="ECO:0000259" key="6">
    <source>
        <dbReference type="PROSITE" id="PS50039"/>
    </source>
</evidence>
<protein>
    <recommendedName>
        <fullName evidence="6">Fork-head domain-containing protein</fullName>
    </recommendedName>
</protein>
<proteinExistence type="predicted"/>
<feature type="DNA-binding region" description="Fork-head" evidence="4">
    <location>
        <begin position="111"/>
        <end position="203"/>
    </location>
</feature>
<reference evidence="7" key="2">
    <citation type="submission" date="2025-08" db="UniProtKB">
        <authorList>
            <consortium name="Ensembl"/>
        </authorList>
    </citation>
    <scope>IDENTIFICATION</scope>
</reference>
<dbReference type="GO" id="GO:0005634">
    <property type="term" value="C:nucleus"/>
    <property type="evidence" value="ECO:0007669"/>
    <property type="project" value="UniProtKB-SubCell"/>
</dbReference>
<dbReference type="GeneTree" id="ENSGT00940000172695"/>
<keyword evidence="8" id="KW-1185">Reference proteome</keyword>
<dbReference type="InterPro" id="IPR030456">
    <property type="entry name" value="TF_fork_head_CS_2"/>
</dbReference>
<evidence type="ECO:0000256" key="5">
    <source>
        <dbReference type="SAM" id="MobiDB-lite"/>
    </source>
</evidence>
<dbReference type="CDD" id="cd20035">
    <property type="entry name" value="FH_FOXQ2-like"/>
    <property type="match status" value="1"/>
</dbReference>
<dbReference type="InterPro" id="IPR001766">
    <property type="entry name" value="Fork_head_dom"/>
</dbReference>
<dbReference type="InterPro" id="IPR036390">
    <property type="entry name" value="WH_DNA-bd_sf"/>
</dbReference>
<feature type="compositionally biased region" description="Low complexity" evidence="5">
    <location>
        <begin position="67"/>
        <end position="80"/>
    </location>
</feature>
<feature type="region of interest" description="Disordered" evidence="5">
    <location>
        <begin position="1"/>
        <end position="104"/>
    </location>
</feature>
<keyword evidence="3 4" id="KW-0539">Nucleus</keyword>
<dbReference type="GO" id="GO:0000981">
    <property type="term" value="F:DNA-binding transcription factor activity, RNA polymerase II-specific"/>
    <property type="evidence" value="ECO:0007669"/>
    <property type="project" value="TreeGrafter"/>
</dbReference>
<dbReference type="SUPFAM" id="SSF46785">
    <property type="entry name" value="Winged helix' DNA-binding domain"/>
    <property type="match status" value="1"/>
</dbReference>
<evidence type="ECO:0000313" key="8">
    <source>
        <dbReference type="Proteomes" id="UP000694397"/>
    </source>
</evidence>
<dbReference type="GO" id="GO:0009653">
    <property type="term" value="P:anatomical structure morphogenesis"/>
    <property type="evidence" value="ECO:0007669"/>
    <property type="project" value="TreeGrafter"/>
</dbReference>
<organism evidence="7 8">
    <name type="scientific">Scleropages formosus</name>
    <name type="common">Asian bonytongue</name>
    <name type="synonym">Osteoglossum formosum</name>
    <dbReference type="NCBI Taxonomy" id="113540"/>
    <lineage>
        <taxon>Eukaryota</taxon>
        <taxon>Metazoa</taxon>
        <taxon>Chordata</taxon>
        <taxon>Craniata</taxon>
        <taxon>Vertebrata</taxon>
        <taxon>Euteleostomi</taxon>
        <taxon>Actinopterygii</taxon>
        <taxon>Neopterygii</taxon>
        <taxon>Teleostei</taxon>
        <taxon>Osteoglossocephala</taxon>
        <taxon>Osteoglossomorpha</taxon>
        <taxon>Osteoglossiformes</taxon>
        <taxon>Osteoglossidae</taxon>
        <taxon>Scleropages</taxon>
    </lineage>
</organism>
<dbReference type="PANTHER" id="PTHR11829">
    <property type="entry name" value="FORKHEAD BOX PROTEIN"/>
    <property type="match status" value="1"/>
</dbReference>
<dbReference type="InterPro" id="IPR050211">
    <property type="entry name" value="FOX_domain-containing"/>
</dbReference>
<feature type="domain" description="Fork-head" evidence="6">
    <location>
        <begin position="111"/>
        <end position="203"/>
    </location>
</feature>
<comment type="subcellular location">
    <subcellularLocation>
        <location evidence="1 4">Nucleus</location>
    </subcellularLocation>
</comment>
<reference evidence="7 8" key="1">
    <citation type="submission" date="2019-04" db="EMBL/GenBank/DDBJ databases">
        <authorList>
            <consortium name="Wellcome Sanger Institute Data Sharing"/>
        </authorList>
    </citation>
    <scope>NUCLEOTIDE SEQUENCE [LARGE SCALE GENOMIC DNA]</scope>
</reference>
<dbReference type="AlphaFoldDB" id="A0A8C9TTJ1"/>
<evidence type="ECO:0000256" key="3">
    <source>
        <dbReference type="ARBA" id="ARBA00023242"/>
    </source>
</evidence>
<feature type="compositionally biased region" description="Polar residues" evidence="5">
    <location>
        <begin position="9"/>
        <end position="19"/>
    </location>
</feature>
<dbReference type="Ensembl" id="ENSSFOT00015078145.1">
    <property type="protein sequence ID" value="ENSSFOP00015055849.1"/>
    <property type="gene ID" value="ENSSFOG00015025224.1"/>
</dbReference>
<dbReference type="InterPro" id="IPR036388">
    <property type="entry name" value="WH-like_DNA-bd_sf"/>
</dbReference>
<keyword evidence="2 4" id="KW-0238">DNA-binding</keyword>
<dbReference type="PROSITE" id="PS00658">
    <property type="entry name" value="FORK_HEAD_2"/>
    <property type="match status" value="1"/>
</dbReference>
<dbReference type="InterPro" id="IPR047519">
    <property type="entry name" value="FH_FOXQ2-like"/>
</dbReference>
<dbReference type="OrthoDB" id="5954824at2759"/>
<dbReference type="PROSITE" id="PS50039">
    <property type="entry name" value="FORK_HEAD_3"/>
    <property type="match status" value="1"/>
</dbReference>